<evidence type="ECO:0000256" key="5">
    <source>
        <dbReference type="ARBA" id="ARBA00022679"/>
    </source>
</evidence>
<keyword evidence="5" id="KW-0808">Transferase</keyword>
<dbReference type="SUPFAM" id="SSF47384">
    <property type="entry name" value="Homodimeric domain of signal transducing histidine kinase"/>
    <property type="match status" value="1"/>
</dbReference>
<dbReference type="InterPro" id="IPR050428">
    <property type="entry name" value="TCS_sensor_his_kinase"/>
</dbReference>
<dbReference type="PANTHER" id="PTHR45436:SF16">
    <property type="entry name" value="HISTIDINE KINASE"/>
    <property type="match status" value="1"/>
</dbReference>
<keyword evidence="7" id="KW-0418">Kinase</keyword>
<dbReference type="InterPro" id="IPR005467">
    <property type="entry name" value="His_kinase_dom"/>
</dbReference>
<feature type="domain" description="HAMP" evidence="13">
    <location>
        <begin position="182"/>
        <end position="235"/>
    </location>
</feature>
<reference evidence="14 15" key="1">
    <citation type="journal article" date="2009" name="Environ. Microbiol.">
        <title>Genome sequence of Desulfobacterium autotrophicum HRM2, a marine sulfate reducer oxidizing organic carbon completely to carbon dioxide.</title>
        <authorList>
            <person name="Strittmatter A.W."/>
            <person name="Liesegang H."/>
            <person name="Rabus R."/>
            <person name="Decker I."/>
            <person name="Amann J."/>
            <person name="Andres S."/>
            <person name="Henne A."/>
            <person name="Fricke W.F."/>
            <person name="Martinez-Arias R."/>
            <person name="Bartels D."/>
            <person name="Goesmann A."/>
            <person name="Krause L."/>
            <person name="Puehler A."/>
            <person name="Klenk H.P."/>
            <person name="Richter M."/>
            <person name="Schuler M."/>
            <person name="Gloeckner F.O."/>
            <person name="Meyerdierks A."/>
            <person name="Gottschalk G."/>
            <person name="Amann R."/>
        </authorList>
    </citation>
    <scope>NUCLEOTIDE SEQUENCE [LARGE SCALE GENOMIC DNA]</scope>
    <source>
        <strain evidence="15">ATCC 43914 / DSM 3382 / HRM2</strain>
    </source>
</reference>
<comment type="catalytic activity">
    <reaction evidence="1">
        <text>ATP + protein L-histidine = ADP + protein N-phospho-L-histidine.</text>
        <dbReference type="EC" id="2.7.13.3"/>
    </reaction>
</comment>
<evidence type="ECO:0000256" key="7">
    <source>
        <dbReference type="ARBA" id="ARBA00022777"/>
    </source>
</evidence>
<dbReference type="SUPFAM" id="SSF55874">
    <property type="entry name" value="ATPase domain of HSP90 chaperone/DNA topoisomerase II/histidine kinase"/>
    <property type="match status" value="1"/>
</dbReference>
<dbReference type="KEGG" id="dat:HRM2_03410"/>
<feature type="domain" description="Histidine kinase" evidence="12">
    <location>
        <begin position="243"/>
        <end position="447"/>
    </location>
</feature>
<dbReference type="InterPro" id="IPR003594">
    <property type="entry name" value="HATPase_dom"/>
</dbReference>
<evidence type="ECO:0000256" key="2">
    <source>
        <dbReference type="ARBA" id="ARBA00004370"/>
    </source>
</evidence>
<gene>
    <name evidence="14" type="primary">colS</name>
    <name evidence="14" type="ordered locus">HRM2_03410</name>
</gene>
<evidence type="ECO:0000256" key="9">
    <source>
        <dbReference type="ARBA" id="ARBA00023012"/>
    </source>
</evidence>
<dbReference type="RefSeq" id="WP_012662710.1">
    <property type="nucleotide sequence ID" value="NC_012108.1"/>
</dbReference>
<dbReference type="PRINTS" id="PR00344">
    <property type="entry name" value="BCTRLSENSOR"/>
</dbReference>
<dbReference type="Proteomes" id="UP000000442">
    <property type="component" value="Chromosome"/>
</dbReference>
<keyword evidence="6 11" id="KW-0812">Transmembrane</keyword>
<dbReference type="CDD" id="cd00082">
    <property type="entry name" value="HisKA"/>
    <property type="match status" value="1"/>
</dbReference>
<dbReference type="InterPro" id="IPR036890">
    <property type="entry name" value="HATPase_C_sf"/>
</dbReference>
<dbReference type="eggNOG" id="COG0642">
    <property type="taxonomic scope" value="Bacteria"/>
</dbReference>
<dbReference type="STRING" id="177437.HRM2_03410"/>
<dbReference type="InterPro" id="IPR036097">
    <property type="entry name" value="HisK_dim/P_sf"/>
</dbReference>
<evidence type="ECO:0000259" key="13">
    <source>
        <dbReference type="PROSITE" id="PS50885"/>
    </source>
</evidence>
<dbReference type="InterPro" id="IPR003661">
    <property type="entry name" value="HisK_dim/P_dom"/>
</dbReference>
<evidence type="ECO:0000256" key="1">
    <source>
        <dbReference type="ARBA" id="ARBA00000085"/>
    </source>
</evidence>
<dbReference type="InterPro" id="IPR004358">
    <property type="entry name" value="Sig_transdc_His_kin-like_C"/>
</dbReference>
<dbReference type="PROSITE" id="PS50109">
    <property type="entry name" value="HIS_KIN"/>
    <property type="match status" value="1"/>
</dbReference>
<dbReference type="HOGENOM" id="CLU_000445_89_37_7"/>
<keyword evidence="15" id="KW-1185">Reference proteome</keyword>
<dbReference type="Pfam" id="PF02518">
    <property type="entry name" value="HATPase_c"/>
    <property type="match status" value="1"/>
</dbReference>
<dbReference type="Gene3D" id="6.10.340.10">
    <property type="match status" value="1"/>
</dbReference>
<proteinExistence type="predicted"/>
<dbReference type="Pfam" id="PF00512">
    <property type="entry name" value="HisKA"/>
    <property type="match status" value="1"/>
</dbReference>
<organism evidence="14 15">
    <name type="scientific">Desulforapulum autotrophicum (strain ATCC 43914 / DSM 3382 / VKM B-1955 / HRM2)</name>
    <name type="common">Desulfobacterium autotrophicum</name>
    <dbReference type="NCBI Taxonomy" id="177437"/>
    <lineage>
        <taxon>Bacteria</taxon>
        <taxon>Pseudomonadati</taxon>
        <taxon>Thermodesulfobacteriota</taxon>
        <taxon>Desulfobacteria</taxon>
        <taxon>Desulfobacterales</taxon>
        <taxon>Desulfobacteraceae</taxon>
        <taxon>Desulforapulum</taxon>
    </lineage>
</organism>
<dbReference type="GO" id="GO:0005886">
    <property type="term" value="C:plasma membrane"/>
    <property type="evidence" value="ECO:0007669"/>
    <property type="project" value="TreeGrafter"/>
</dbReference>
<evidence type="ECO:0000259" key="12">
    <source>
        <dbReference type="PROSITE" id="PS50109"/>
    </source>
</evidence>
<accession>C0QGI6</accession>
<keyword evidence="9" id="KW-0902">Two-component regulatory system</keyword>
<name>C0QGI6_DESAH</name>
<feature type="transmembrane region" description="Helical" evidence="11">
    <location>
        <begin position="33"/>
        <end position="56"/>
    </location>
</feature>
<evidence type="ECO:0000256" key="3">
    <source>
        <dbReference type="ARBA" id="ARBA00012438"/>
    </source>
</evidence>
<keyword evidence="10 11" id="KW-0472">Membrane</keyword>
<dbReference type="SMART" id="SM00387">
    <property type="entry name" value="HATPase_c"/>
    <property type="match status" value="1"/>
</dbReference>
<protein>
    <recommendedName>
        <fullName evidence="3">histidine kinase</fullName>
        <ecNumber evidence="3">2.7.13.3</ecNumber>
    </recommendedName>
</protein>
<sequence>MSIGQKNFGHGPQARVRTDGVSMNFLGSIRFRIIATILLFGFVLILLNSSITFFFMGKGMTGLVKNLLATEVEYFEYRYGQDRTTPLPHSKYIRVFRGINQVPERFRNQVKALSLGIHSIRREHPIHIAVMAFPDTKDRFYLFFHGRQFMEENNIIRPGQVILISIAVLLVPGILLGMFTSRAVLAPMGRLMEKIRALKPENLPAFFSDKTETNEIGVLTTTLEQTMSRIREFIDREKEFTRDASHELRTPLTIVKGAVEIIESQPEAETNGLIKRPLARIKRSVSEMEQTIETFLWLAREDVDSKGRCRAGEVVDRVVEGSRHLLHGKAVKIEVRVDPQVEIAVKAEILHIVMGNLLKNALDYTREGKVILIVEPDFLEVSDTGMGIDQGRIQAVTNAHVKGATSSGFGLGLNIVKRLCTRFGWDMDIASQPGKGTRVRILYRTAMADRALHG</sequence>
<dbReference type="SMART" id="SM00388">
    <property type="entry name" value="HisKA"/>
    <property type="match status" value="1"/>
</dbReference>
<dbReference type="EMBL" id="CP001087">
    <property type="protein sequence ID" value="ACN13461.1"/>
    <property type="molecule type" value="Genomic_DNA"/>
</dbReference>
<evidence type="ECO:0000256" key="10">
    <source>
        <dbReference type="ARBA" id="ARBA00023136"/>
    </source>
</evidence>
<dbReference type="PANTHER" id="PTHR45436">
    <property type="entry name" value="SENSOR HISTIDINE KINASE YKOH"/>
    <property type="match status" value="1"/>
</dbReference>
<evidence type="ECO:0000256" key="6">
    <source>
        <dbReference type="ARBA" id="ARBA00022692"/>
    </source>
</evidence>
<dbReference type="EC" id="2.7.13.3" evidence="3"/>
<dbReference type="Gene3D" id="3.30.565.10">
    <property type="entry name" value="Histidine kinase-like ATPase, C-terminal domain"/>
    <property type="match status" value="1"/>
</dbReference>
<evidence type="ECO:0000256" key="4">
    <source>
        <dbReference type="ARBA" id="ARBA00022553"/>
    </source>
</evidence>
<feature type="transmembrane region" description="Helical" evidence="11">
    <location>
        <begin position="161"/>
        <end position="185"/>
    </location>
</feature>
<evidence type="ECO:0000313" key="15">
    <source>
        <dbReference type="Proteomes" id="UP000000442"/>
    </source>
</evidence>
<evidence type="ECO:0000256" key="11">
    <source>
        <dbReference type="SAM" id="Phobius"/>
    </source>
</evidence>
<evidence type="ECO:0000313" key="14">
    <source>
        <dbReference type="EMBL" id="ACN13461.1"/>
    </source>
</evidence>
<dbReference type="OrthoDB" id="9121563at2"/>
<dbReference type="GO" id="GO:0000155">
    <property type="term" value="F:phosphorelay sensor kinase activity"/>
    <property type="evidence" value="ECO:0007669"/>
    <property type="project" value="InterPro"/>
</dbReference>
<keyword evidence="4" id="KW-0597">Phosphoprotein</keyword>
<keyword evidence="8 11" id="KW-1133">Transmembrane helix</keyword>
<dbReference type="InterPro" id="IPR003660">
    <property type="entry name" value="HAMP_dom"/>
</dbReference>
<dbReference type="PROSITE" id="PS50885">
    <property type="entry name" value="HAMP"/>
    <property type="match status" value="1"/>
</dbReference>
<evidence type="ECO:0000256" key="8">
    <source>
        <dbReference type="ARBA" id="ARBA00022989"/>
    </source>
</evidence>
<dbReference type="AlphaFoldDB" id="C0QGI6"/>
<dbReference type="Gene3D" id="1.10.287.130">
    <property type="match status" value="1"/>
</dbReference>
<comment type="subcellular location">
    <subcellularLocation>
        <location evidence="2">Membrane</location>
    </subcellularLocation>
</comment>